<name>A0A931GJ29_9MICC</name>
<accession>A0A931GJ29</accession>
<dbReference type="GO" id="GO:0006508">
    <property type="term" value="P:proteolysis"/>
    <property type="evidence" value="ECO:0007669"/>
    <property type="project" value="UniProtKB-KW"/>
</dbReference>
<keyword evidence="1" id="KW-0645">Protease</keyword>
<keyword evidence="1" id="KW-0378">Hydrolase</keyword>
<sequence length="123" mass="14048">MAFEMDDDAFADAVERALDEIPPQLREMMDNVAIFIEDRYEPGPHEDPDTVLLGLYDGVPLTERGMDWGDVPMPDRIFIYQEPILQMCDSEEEVIDEVTITMVHEVAHHFGIDDATLHELGWG</sequence>
<organism evidence="1 2">
    <name type="scientific">Zhihengliuella flava</name>
    <dbReference type="NCBI Taxonomy" id="1285193"/>
    <lineage>
        <taxon>Bacteria</taxon>
        <taxon>Bacillati</taxon>
        <taxon>Actinomycetota</taxon>
        <taxon>Actinomycetes</taxon>
        <taxon>Micrococcales</taxon>
        <taxon>Micrococcaceae</taxon>
        <taxon>Zhihengliuella</taxon>
    </lineage>
</organism>
<dbReference type="EMBL" id="JADOTZ010000001">
    <property type="protein sequence ID" value="MBG6084891.1"/>
    <property type="molecule type" value="Genomic_DNA"/>
</dbReference>
<evidence type="ECO:0000313" key="2">
    <source>
        <dbReference type="Proteomes" id="UP000625033"/>
    </source>
</evidence>
<dbReference type="GO" id="GO:0008233">
    <property type="term" value="F:peptidase activity"/>
    <property type="evidence" value="ECO:0007669"/>
    <property type="project" value="UniProtKB-KW"/>
</dbReference>
<dbReference type="RefSeq" id="WP_196836137.1">
    <property type="nucleotide sequence ID" value="NZ_JADOTZ010000001.1"/>
</dbReference>
<dbReference type="CDD" id="cd12952">
    <property type="entry name" value="MMP_ACEL2062"/>
    <property type="match status" value="1"/>
</dbReference>
<dbReference type="Proteomes" id="UP000625033">
    <property type="component" value="Unassembled WGS sequence"/>
</dbReference>
<dbReference type="SUPFAM" id="SSF55486">
    <property type="entry name" value="Metalloproteases ('zincins'), catalytic domain"/>
    <property type="match status" value="1"/>
</dbReference>
<dbReference type="InterPro" id="IPR010428">
    <property type="entry name" value="Zincin_1"/>
</dbReference>
<comment type="caution">
    <text evidence="1">The sequence shown here is derived from an EMBL/GenBank/DDBJ whole genome shotgun (WGS) entry which is preliminary data.</text>
</comment>
<proteinExistence type="predicted"/>
<dbReference type="AlphaFoldDB" id="A0A931GJ29"/>
<gene>
    <name evidence="1" type="ORF">IW252_001658</name>
</gene>
<dbReference type="Gene3D" id="3.30.2010.20">
    <property type="match status" value="1"/>
</dbReference>
<dbReference type="Pfam" id="PF06262">
    <property type="entry name" value="Zincin_1"/>
    <property type="match status" value="1"/>
</dbReference>
<reference evidence="1" key="1">
    <citation type="submission" date="2020-11" db="EMBL/GenBank/DDBJ databases">
        <title>Sequencing the genomes of 1000 actinobacteria strains.</title>
        <authorList>
            <person name="Klenk H.-P."/>
        </authorList>
    </citation>
    <scope>NUCLEOTIDE SEQUENCE</scope>
    <source>
        <strain evidence="1">DSM 26152</strain>
    </source>
</reference>
<protein>
    <submittedName>
        <fullName evidence="1">Zn-dependent protease with MMP-like domain</fullName>
    </submittedName>
</protein>
<keyword evidence="2" id="KW-1185">Reference proteome</keyword>
<dbReference type="InterPro" id="IPR038555">
    <property type="entry name" value="Zincin_1_sf"/>
</dbReference>
<evidence type="ECO:0000313" key="1">
    <source>
        <dbReference type="EMBL" id="MBG6084891.1"/>
    </source>
</evidence>